<reference evidence="1" key="1">
    <citation type="submission" date="2020-05" db="EMBL/GenBank/DDBJ databases">
        <title>Large-scale comparative analyses of tick genomes elucidate their genetic diversity and vector capacities.</title>
        <authorList>
            <person name="Jia N."/>
            <person name="Wang J."/>
            <person name="Shi W."/>
            <person name="Du L."/>
            <person name="Sun Y."/>
            <person name="Zhan W."/>
            <person name="Jiang J."/>
            <person name="Wang Q."/>
            <person name="Zhang B."/>
            <person name="Ji P."/>
            <person name="Sakyi L.B."/>
            <person name="Cui X."/>
            <person name="Yuan T."/>
            <person name="Jiang B."/>
            <person name="Yang W."/>
            <person name="Lam T.T.-Y."/>
            <person name="Chang Q."/>
            <person name="Ding S."/>
            <person name="Wang X."/>
            <person name="Zhu J."/>
            <person name="Ruan X."/>
            <person name="Zhao L."/>
            <person name="Wei J."/>
            <person name="Que T."/>
            <person name="Du C."/>
            <person name="Cheng J."/>
            <person name="Dai P."/>
            <person name="Han X."/>
            <person name="Huang E."/>
            <person name="Gao Y."/>
            <person name="Liu J."/>
            <person name="Shao H."/>
            <person name="Ye R."/>
            <person name="Li L."/>
            <person name="Wei W."/>
            <person name="Wang X."/>
            <person name="Wang C."/>
            <person name="Yang T."/>
            <person name="Huo Q."/>
            <person name="Li W."/>
            <person name="Guo W."/>
            <person name="Chen H."/>
            <person name="Zhou L."/>
            <person name="Ni X."/>
            <person name="Tian J."/>
            <person name="Zhou Y."/>
            <person name="Sheng Y."/>
            <person name="Liu T."/>
            <person name="Pan Y."/>
            <person name="Xia L."/>
            <person name="Li J."/>
            <person name="Zhao F."/>
            <person name="Cao W."/>
        </authorList>
    </citation>
    <scope>NUCLEOTIDE SEQUENCE</scope>
    <source>
        <strain evidence="1">Hyas-2018</strain>
    </source>
</reference>
<evidence type="ECO:0000313" key="1">
    <source>
        <dbReference type="EMBL" id="KAH6930282.1"/>
    </source>
</evidence>
<accession>A0ACB7S880</accession>
<comment type="caution">
    <text evidence="1">The sequence shown here is derived from an EMBL/GenBank/DDBJ whole genome shotgun (WGS) entry which is preliminary data.</text>
</comment>
<dbReference type="Proteomes" id="UP000821845">
    <property type="component" value="Chromosome 5"/>
</dbReference>
<evidence type="ECO:0000313" key="2">
    <source>
        <dbReference type="Proteomes" id="UP000821845"/>
    </source>
</evidence>
<protein>
    <submittedName>
        <fullName evidence="1">Uncharacterized protein</fullName>
    </submittedName>
</protein>
<organism evidence="1 2">
    <name type="scientific">Hyalomma asiaticum</name>
    <name type="common">Tick</name>
    <dbReference type="NCBI Taxonomy" id="266040"/>
    <lineage>
        <taxon>Eukaryota</taxon>
        <taxon>Metazoa</taxon>
        <taxon>Ecdysozoa</taxon>
        <taxon>Arthropoda</taxon>
        <taxon>Chelicerata</taxon>
        <taxon>Arachnida</taxon>
        <taxon>Acari</taxon>
        <taxon>Parasitiformes</taxon>
        <taxon>Ixodida</taxon>
        <taxon>Ixodoidea</taxon>
        <taxon>Ixodidae</taxon>
        <taxon>Hyalomminae</taxon>
        <taxon>Hyalomma</taxon>
    </lineage>
</organism>
<gene>
    <name evidence="1" type="ORF">HPB50_012294</name>
</gene>
<proteinExistence type="predicted"/>
<dbReference type="EMBL" id="CM023485">
    <property type="protein sequence ID" value="KAH6930282.1"/>
    <property type="molecule type" value="Genomic_DNA"/>
</dbReference>
<keyword evidence="2" id="KW-1185">Reference proteome</keyword>
<sequence length="136" mass="15589">MITSERPTEAPTETYTKVDRDQPLDAERGDSEEADEETSPGFERTGNQLSVSRSGRHKQRLRRRSTIFENPTLGRSAGSKSPRQAPVDDQDQENREPGEPEEEEETSDDVYWILNQTDNQDTQEHFHGDTLWVTQV</sequence>
<name>A0ACB7S880_HYAAI</name>